<evidence type="ECO:0000313" key="2">
    <source>
        <dbReference type="Proteomes" id="UP000595437"/>
    </source>
</evidence>
<dbReference type="AlphaFoldDB" id="A0A7T8QW65"/>
<evidence type="ECO:0000313" key="1">
    <source>
        <dbReference type="EMBL" id="QQP57319.1"/>
    </source>
</evidence>
<organism evidence="1 2">
    <name type="scientific">Caligus rogercresseyi</name>
    <name type="common">Sea louse</name>
    <dbReference type="NCBI Taxonomy" id="217165"/>
    <lineage>
        <taxon>Eukaryota</taxon>
        <taxon>Metazoa</taxon>
        <taxon>Ecdysozoa</taxon>
        <taxon>Arthropoda</taxon>
        <taxon>Crustacea</taxon>
        <taxon>Multicrustacea</taxon>
        <taxon>Hexanauplia</taxon>
        <taxon>Copepoda</taxon>
        <taxon>Siphonostomatoida</taxon>
        <taxon>Caligidae</taxon>
        <taxon>Caligus</taxon>
    </lineage>
</organism>
<gene>
    <name evidence="1" type="ORF">FKW44_002257</name>
</gene>
<protein>
    <submittedName>
        <fullName evidence="1">Uncharacterized protein</fullName>
    </submittedName>
</protein>
<reference evidence="2" key="1">
    <citation type="submission" date="2021-01" db="EMBL/GenBank/DDBJ databases">
        <title>Caligus Genome Assembly.</title>
        <authorList>
            <person name="Gallardo-Escarate C."/>
        </authorList>
    </citation>
    <scope>NUCLEOTIDE SEQUENCE [LARGE SCALE GENOMIC DNA]</scope>
</reference>
<accession>A0A7T8QW65</accession>
<dbReference type="Proteomes" id="UP000595437">
    <property type="component" value="Chromosome 2"/>
</dbReference>
<dbReference type="EMBL" id="CP045891">
    <property type="protein sequence ID" value="QQP57319.1"/>
    <property type="molecule type" value="Genomic_DNA"/>
</dbReference>
<name>A0A7T8QW65_CALRO</name>
<proteinExistence type="predicted"/>
<sequence>MEDDIELPACIRSSHPCKTRKALQEYDHCRKKQNFDSLDERVDVTKVKGQWLCKEDKNLYELQMQSKGQVGYSTGKRASARPSTHPSEEYIGCGCVQFSN</sequence>
<keyword evidence="2" id="KW-1185">Reference proteome</keyword>
<dbReference type="OrthoDB" id="10063003at2759"/>